<protein>
    <submittedName>
        <fullName evidence="1">Uncharacterized protein</fullName>
    </submittedName>
</protein>
<geneLocation type="plasmid" evidence="1 2">
    <name>unnamed</name>
</geneLocation>
<dbReference type="KEGG" id="tee:Tel_17020"/>
<organism evidence="1 2">
    <name type="scientific">Candidatus Tenderia electrophaga</name>
    <dbReference type="NCBI Taxonomy" id="1748243"/>
    <lineage>
        <taxon>Bacteria</taxon>
        <taxon>Pseudomonadati</taxon>
        <taxon>Pseudomonadota</taxon>
        <taxon>Gammaproteobacteria</taxon>
        <taxon>Candidatus Tenderiales</taxon>
        <taxon>Candidatus Tenderiaceae</taxon>
        <taxon>Candidatus Tenderia</taxon>
    </lineage>
</organism>
<dbReference type="EMBL" id="CP013100">
    <property type="protein sequence ID" value="ALP54957.1"/>
    <property type="molecule type" value="Genomic_DNA"/>
</dbReference>
<evidence type="ECO:0000313" key="2">
    <source>
        <dbReference type="Proteomes" id="UP000055136"/>
    </source>
</evidence>
<keyword evidence="1" id="KW-0614">Plasmid</keyword>
<sequence>MLKQRELDTLQVLGRLMYATPGQLDAWGIPQYAVSRMLPKLERLGLVQVNRAVRPNIIALTHKGGGVVDRPLPSGKSYTSWAVMAHRCMRNEVELALRLRHPRFTFFSRKYAFARGLNPARSEHGGSDEHGKVYLVVIDDYFMQPRRLAHCWTRRHSPNPRYYQDTAGRSWQDVSDELIVVSNDTHQAARHRQFLGKCAAIREMTRAGAPRAQIRDQFGLKTLDTIEQYISLPEKVGVQEMTPLWELR</sequence>
<dbReference type="Proteomes" id="UP000055136">
    <property type="component" value="Plasmid unnamed"/>
</dbReference>
<gene>
    <name evidence="1" type="ORF">Tel_17020</name>
</gene>
<evidence type="ECO:0000313" key="1">
    <source>
        <dbReference type="EMBL" id="ALP54957.1"/>
    </source>
</evidence>
<accession>A0A0S2TIS8</accession>
<dbReference type="AlphaFoldDB" id="A0A0S2TIS8"/>
<proteinExistence type="predicted"/>
<keyword evidence="2" id="KW-1185">Reference proteome</keyword>
<name>A0A0S2TIS8_9GAMM</name>
<reference evidence="1" key="1">
    <citation type="submission" date="2015-10" db="EMBL/GenBank/DDBJ databases">
        <title>Description of Candidatus Tenderia electrophaga gen. nov, sp. nov., an Uncultivated Electroautotroph from a Biocathode Enrichment.</title>
        <authorList>
            <person name="Eddie B.J."/>
            <person name="Malanoski A.P."/>
            <person name="Wang Z."/>
            <person name="Hall R.J."/>
            <person name="Oh S.D."/>
            <person name="Heiner C."/>
            <person name="Lin B."/>
            <person name="Strycharz-Glaven S.M."/>
        </authorList>
    </citation>
    <scope>NUCLEOTIDE SEQUENCE [LARGE SCALE GENOMIC DNA]</scope>
    <source>
        <strain evidence="1">NRL1</strain>
        <plasmid evidence="1">unnamed</plasmid>
    </source>
</reference>